<keyword evidence="14" id="KW-1185">Reference proteome</keyword>
<dbReference type="EMBL" id="OW240917">
    <property type="protein sequence ID" value="CAH2299811.1"/>
    <property type="molecule type" value="Genomic_DNA"/>
</dbReference>
<dbReference type="InterPro" id="IPR004878">
    <property type="entry name" value="Otopetrin"/>
</dbReference>
<keyword evidence="7 12" id="KW-1133">Transmembrane helix</keyword>
<evidence type="ECO:0000256" key="12">
    <source>
        <dbReference type="SAM" id="Phobius"/>
    </source>
</evidence>
<feature type="transmembrane region" description="Helical" evidence="12">
    <location>
        <begin position="208"/>
        <end position="227"/>
    </location>
</feature>
<evidence type="ECO:0000256" key="8">
    <source>
        <dbReference type="ARBA" id="ARBA00023065"/>
    </source>
</evidence>
<dbReference type="GO" id="GO:0005886">
    <property type="term" value="C:plasma membrane"/>
    <property type="evidence" value="ECO:0007669"/>
    <property type="project" value="UniProtKB-SubCell"/>
</dbReference>
<protein>
    <submittedName>
        <fullName evidence="13">Otopetrin-1, partial</fullName>
    </submittedName>
</protein>
<evidence type="ECO:0000256" key="10">
    <source>
        <dbReference type="ARBA" id="ARBA00023303"/>
    </source>
</evidence>
<reference evidence="13" key="1">
    <citation type="submission" date="2022-03" db="EMBL/GenBank/DDBJ databases">
        <authorList>
            <person name="Alioto T."/>
            <person name="Alioto T."/>
            <person name="Gomez Garrido J."/>
        </authorList>
    </citation>
    <scope>NUCLEOTIDE SEQUENCE</scope>
</reference>
<feature type="transmembrane region" description="Helical" evidence="12">
    <location>
        <begin position="356"/>
        <end position="378"/>
    </location>
</feature>
<evidence type="ECO:0000256" key="4">
    <source>
        <dbReference type="ARBA" id="ARBA00022475"/>
    </source>
</evidence>
<proteinExistence type="inferred from homology"/>
<evidence type="ECO:0000256" key="2">
    <source>
        <dbReference type="ARBA" id="ARBA00006513"/>
    </source>
</evidence>
<feature type="transmembrane region" description="Helical" evidence="12">
    <location>
        <begin position="275"/>
        <end position="296"/>
    </location>
</feature>
<evidence type="ECO:0000313" key="13">
    <source>
        <dbReference type="EMBL" id="CAH2299811.1"/>
    </source>
</evidence>
<feature type="region of interest" description="Disordered" evidence="11">
    <location>
        <begin position="480"/>
        <end position="504"/>
    </location>
</feature>
<gene>
    <name evidence="13" type="ORF">PECUL_23A045253</name>
</gene>
<keyword evidence="3" id="KW-0813">Transport</keyword>
<keyword evidence="9 12" id="KW-0472">Membrane</keyword>
<comment type="subcellular location">
    <subcellularLocation>
        <location evidence="1">Cell membrane</location>
        <topology evidence="1">Multi-pass membrane protein</topology>
    </subcellularLocation>
</comment>
<dbReference type="GO" id="GO:0015252">
    <property type="term" value="F:proton channel activity"/>
    <property type="evidence" value="ECO:0007669"/>
    <property type="project" value="InterPro"/>
</dbReference>
<evidence type="ECO:0000256" key="5">
    <source>
        <dbReference type="ARBA" id="ARBA00022692"/>
    </source>
</evidence>
<keyword evidence="8" id="KW-0406">Ion transport</keyword>
<comment type="similarity">
    <text evidence="2">Belongs to the otopetrin family.</text>
</comment>
<keyword evidence="5 12" id="KW-0812">Transmembrane</keyword>
<feature type="transmembrane region" description="Helical" evidence="12">
    <location>
        <begin position="568"/>
        <end position="590"/>
    </location>
</feature>
<feature type="transmembrane region" description="Helical" evidence="12">
    <location>
        <begin position="178"/>
        <end position="196"/>
    </location>
</feature>
<evidence type="ECO:0000256" key="6">
    <source>
        <dbReference type="ARBA" id="ARBA00022781"/>
    </source>
</evidence>
<feature type="transmembrane region" description="Helical" evidence="12">
    <location>
        <begin position="317"/>
        <end position="340"/>
    </location>
</feature>
<feature type="transmembrane region" description="Helical" evidence="12">
    <location>
        <begin position="535"/>
        <end position="556"/>
    </location>
</feature>
<feature type="transmembrane region" description="Helical" evidence="12">
    <location>
        <begin position="399"/>
        <end position="420"/>
    </location>
</feature>
<keyword evidence="4" id="KW-1003">Cell membrane</keyword>
<keyword evidence="10" id="KW-0407">Ion channel</keyword>
<evidence type="ECO:0000256" key="1">
    <source>
        <dbReference type="ARBA" id="ARBA00004651"/>
    </source>
</evidence>
<accession>A0AAD1SFR1</accession>
<feature type="transmembrane region" description="Helical" evidence="12">
    <location>
        <begin position="102"/>
        <end position="122"/>
    </location>
</feature>
<organism evidence="13 14">
    <name type="scientific">Pelobates cultripes</name>
    <name type="common">Western spadefoot toad</name>
    <dbReference type="NCBI Taxonomy" id="61616"/>
    <lineage>
        <taxon>Eukaryota</taxon>
        <taxon>Metazoa</taxon>
        <taxon>Chordata</taxon>
        <taxon>Craniata</taxon>
        <taxon>Vertebrata</taxon>
        <taxon>Euteleostomi</taxon>
        <taxon>Amphibia</taxon>
        <taxon>Batrachia</taxon>
        <taxon>Anura</taxon>
        <taxon>Pelobatoidea</taxon>
        <taxon>Pelobatidae</taxon>
        <taxon>Pelobates</taxon>
    </lineage>
</organism>
<evidence type="ECO:0000256" key="9">
    <source>
        <dbReference type="ARBA" id="ARBA00023136"/>
    </source>
</evidence>
<dbReference type="PANTHER" id="PTHR21522">
    <property type="entry name" value="PROTON CHANNEL OTOP"/>
    <property type="match status" value="1"/>
</dbReference>
<dbReference type="PANTHER" id="PTHR21522:SF66">
    <property type="entry name" value="OTOPETRIN-1 GENE 2"/>
    <property type="match status" value="1"/>
</dbReference>
<dbReference type="GO" id="GO:0042472">
    <property type="term" value="P:inner ear morphogenesis"/>
    <property type="evidence" value="ECO:0007669"/>
    <property type="project" value="TreeGrafter"/>
</dbReference>
<feature type="transmembrane region" description="Helical" evidence="12">
    <location>
        <begin position="142"/>
        <end position="166"/>
    </location>
</feature>
<evidence type="ECO:0000256" key="3">
    <source>
        <dbReference type="ARBA" id="ARBA00022448"/>
    </source>
</evidence>
<feature type="transmembrane region" description="Helical" evidence="12">
    <location>
        <begin position="75"/>
        <end position="96"/>
    </location>
</feature>
<feature type="transmembrane region" description="Helical" evidence="12">
    <location>
        <begin position="432"/>
        <end position="454"/>
    </location>
</feature>
<name>A0AAD1SFR1_PELCU</name>
<dbReference type="Proteomes" id="UP001295444">
    <property type="component" value="Chromosome 06"/>
</dbReference>
<evidence type="ECO:0000256" key="7">
    <source>
        <dbReference type="ARBA" id="ARBA00022989"/>
    </source>
</evidence>
<evidence type="ECO:0000313" key="14">
    <source>
        <dbReference type="Proteomes" id="UP001295444"/>
    </source>
</evidence>
<dbReference type="Pfam" id="PF03189">
    <property type="entry name" value="Otopetrin"/>
    <property type="match status" value="2"/>
</dbReference>
<sequence length="605" mass="68325">MAEKIREDLIHVTTSNLAITMMDNNPYEDLDGISNNSLNTVSAKSFNLPSNQTPMDETELVLKRHKNSEISSSQYGINIFVIGFLLMFLCTFDIAGVSKCDWMIFLVVLVLIQILWMLWYIYISHACTHKQREKDSHAGARWLRCGIAIFAITTLIMDFLKLGFFVGYMECMPLIEGIYPAAHIVHTIVQVYFLWYHSKDVIKSFKTVERFGLIHSVFTNLLLWVSAVTTESKHQLEEHMARLTSLGFTNITLVASHPHCNCTTGMCDAFSIGTYYVYPFNIEYHILASAMLYVLWKNIGRSIKHRHHKTNLKFQGVVVGVIFGLIVLAVTIGVVVLYLLNIGRSKESSEAALTVYYLYSAVVLSGMCIAAVVGLILHRLDRQPAVVEKSPSLKLDEELLVGSACGSWITSWGSILAVIYAESHPTYTWYNLPYSILVLIEKYIQNLFIITYIYRKDEKICTDKIPNIYLKQPQLASSDDNNHVGPCGGPDVRENGSLSNNIDKKENEENNSIPAFDHMPSNNTNPGNGGLKKQVLKNITVALFISNISLWIPPAFGCRPQYDNGLEAVVFGLIPWIFIIDIALPFSIFYRMHSAYSLFDVYCKI</sequence>
<keyword evidence="6" id="KW-0375">Hydrogen ion transport</keyword>
<dbReference type="AlphaFoldDB" id="A0AAD1SFR1"/>
<evidence type="ECO:0000256" key="11">
    <source>
        <dbReference type="SAM" id="MobiDB-lite"/>
    </source>
</evidence>